<keyword evidence="5" id="KW-1185">Reference proteome</keyword>
<name>A0ABV6YIR2_UNCEI</name>
<dbReference type="InterPro" id="IPR016181">
    <property type="entry name" value="Acyl_CoA_acyltransferase"/>
</dbReference>
<evidence type="ECO:0000256" key="2">
    <source>
        <dbReference type="ARBA" id="ARBA00023315"/>
    </source>
</evidence>
<evidence type="ECO:0000256" key="1">
    <source>
        <dbReference type="ARBA" id="ARBA00022679"/>
    </source>
</evidence>
<dbReference type="PANTHER" id="PTHR43877:SF1">
    <property type="entry name" value="ACETYLTRANSFERASE"/>
    <property type="match status" value="1"/>
</dbReference>
<organism evidence="4 5">
    <name type="scientific">Eiseniibacteriota bacterium</name>
    <dbReference type="NCBI Taxonomy" id="2212470"/>
    <lineage>
        <taxon>Bacteria</taxon>
        <taxon>Candidatus Eiseniibacteriota</taxon>
    </lineage>
</organism>
<evidence type="ECO:0000313" key="4">
    <source>
        <dbReference type="EMBL" id="MFC1572175.1"/>
    </source>
</evidence>
<dbReference type="CDD" id="cd04301">
    <property type="entry name" value="NAT_SF"/>
    <property type="match status" value="1"/>
</dbReference>
<dbReference type="Pfam" id="PF00583">
    <property type="entry name" value="Acetyltransf_1"/>
    <property type="match status" value="1"/>
</dbReference>
<keyword evidence="2 4" id="KW-0012">Acyltransferase</keyword>
<proteinExistence type="predicted"/>
<accession>A0ABV6YIR2</accession>
<dbReference type="SUPFAM" id="SSF55729">
    <property type="entry name" value="Acyl-CoA N-acyltransferases (Nat)"/>
    <property type="match status" value="1"/>
</dbReference>
<dbReference type="EC" id="2.3.-.-" evidence="4"/>
<sequence length="194" mass="22319">MHSLRPYQSTDEPAWLRCRVLAFLDSAYYDDVLKAKPVHSNPSLDLVAEANGAIVGLIDVEHEVEPDTLCSARPGPRAMIWTVAVLPEYRKQGIARELVEHTVEWAKDRGVRFLEAWTRDDPWVLAWYEAMGFRRFMSYWHLIYNEGAKEQFKSRNPAVRPQKVFAHLLESPKKLEHLPDGMHECSGFELAISS</sequence>
<dbReference type="InterPro" id="IPR000182">
    <property type="entry name" value="GNAT_dom"/>
</dbReference>
<gene>
    <name evidence="4" type="ORF">ACFL6M_01125</name>
</gene>
<dbReference type="Gene3D" id="3.40.630.30">
    <property type="match status" value="1"/>
</dbReference>
<dbReference type="GO" id="GO:0016746">
    <property type="term" value="F:acyltransferase activity"/>
    <property type="evidence" value="ECO:0007669"/>
    <property type="project" value="UniProtKB-KW"/>
</dbReference>
<reference evidence="4 5" key="1">
    <citation type="submission" date="2024-09" db="EMBL/GenBank/DDBJ databases">
        <authorList>
            <person name="D'Angelo T."/>
        </authorList>
    </citation>
    <scope>NUCLEOTIDE SEQUENCE [LARGE SCALE GENOMIC DNA]</scope>
    <source>
        <strain evidence="4">SAG AM-320-E07</strain>
    </source>
</reference>
<comment type="caution">
    <text evidence="4">The sequence shown here is derived from an EMBL/GenBank/DDBJ whole genome shotgun (WGS) entry which is preliminary data.</text>
</comment>
<evidence type="ECO:0000259" key="3">
    <source>
        <dbReference type="PROSITE" id="PS51186"/>
    </source>
</evidence>
<keyword evidence="1 4" id="KW-0808">Transferase</keyword>
<feature type="domain" description="N-acetyltransferase" evidence="3">
    <location>
        <begin position="2"/>
        <end position="149"/>
    </location>
</feature>
<dbReference type="PANTHER" id="PTHR43877">
    <property type="entry name" value="AMINOALKYLPHOSPHONATE N-ACETYLTRANSFERASE-RELATED-RELATED"/>
    <property type="match status" value="1"/>
</dbReference>
<dbReference type="PROSITE" id="PS51186">
    <property type="entry name" value="GNAT"/>
    <property type="match status" value="1"/>
</dbReference>
<evidence type="ECO:0000313" key="5">
    <source>
        <dbReference type="Proteomes" id="UP001593833"/>
    </source>
</evidence>
<dbReference type="EMBL" id="JBHPKH010000006">
    <property type="protein sequence ID" value="MFC1572175.1"/>
    <property type="molecule type" value="Genomic_DNA"/>
</dbReference>
<protein>
    <submittedName>
        <fullName evidence="4">GNAT family N-acetyltransferase</fullName>
        <ecNumber evidence="4">2.3.-.-</ecNumber>
    </submittedName>
</protein>
<dbReference type="Proteomes" id="UP001593833">
    <property type="component" value="Unassembled WGS sequence"/>
</dbReference>
<dbReference type="InterPro" id="IPR050832">
    <property type="entry name" value="Bact_Acetyltransf"/>
</dbReference>